<proteinExistence type="inferred from homology"/>
<dbReference type="GO" id="GO:0006310">
    <property type="term" value="P:DNA recombination"/>
    <property type="evidence" value="ECO:0007669"/>
    <property type="project" value="UniProtKB-KW"/>
</dbReference>
<dbReference type="Gene3D" id="1.10.150.130">
    <property type="match status" value="1"/>
</dbReference>
<dbReference type="InterPro" id="IPR013762">
    <property type="entry name" value="Integrase-like_cat_sf"/>
</dbReference>
<evidence type="ECO:0000256" key="4">
    <source>
        <dbReference type="PROSITE-ProRule" id="PRU01248"/>
    </source>
</evidence>
<reference evidence="7 8" key="1">
    <citation type="submission" date="2017-05" db="EMBL/GenBank/DDBJ databases">
        <authorList>
            <person name="Song R."/>
            <person name="Chenine A.L."/>
            <person name="Ruprecht R.M."/>
        </authorList>
    </citation>
    <scope>NUCLEOTIDE SEQUENCE [LARGE SCALE GENOMIC DNA]</scope>
    <source>
        <strain evidence="7 8">PSBB019</strain>
    </source>
</reference>
<dbReference type="Proteomes" id="UP000196228">
    <property type="component" value="Chromosome"/>
</dbReference>
<accession>A0A1Y0I1M2</accession>
<dbReference type="Gene3D" id="1.10.443.10">
    <property type="entry name" value="Intergrase catalytic core"/>
    <property type="match status" value="1"/>
</dbReference>
<keyword evidence="2 4" id="KW-0238">DNA-binding</keyword>
<gene>
    <name evidence="7" type="ORF">CBR64_20435</name>
</gene>
<dbReference type="Pfam" id="PF00589">
    <property type="entry name" value="Phage_integrase"/>
    <property type="match status" value="1"/>
</dbReference>
<keyword evidence="3" id="KW-0233">DNA recombination</keyword>
<dbReference type="EMBL" id="CP021383">
    <property type="protein sequence ID" value="ARU53445.1"/>
    <property type="molecule type" value="Genomic_DNA"/>
</dbReference>
<dbReference type="InterPro" id="IPR002104">
    <property type="entry name" value="Integrase_catalytic"/>
</dbReference>
<dbReference type="RefSeq" id="WP_087472348.1">
    <property type="nucleotide sequence ID" value="NZ_CP021383.1"/>
</dbReference>
<dbReference type="PROSITE" id="PS51898">
    <property type="entry name" value="TYR_RECOMBINASE"/>
    <property type="match status" value="1"/>
</dbReference>
<protein>
    <submittedName>
        <fullName evidence="7">Site-specific integrase</fullName>
    </submittedName>
</protein>
<organism evidence="7 8">
    <name type="scientific">Cellulosimicrobium cellulans</name>
    <name type="common">Arthrobacter luteus</name>
    <dbReference type="NCBI Taxonomy" id="1710"/>
    <lineage>
        <taxon>Bacteria</taxon>
        <taxon>Bacillati</taxon>
        <taxon>Actinomycetota</taxon>
        <taxon>Actinomycetes</taxon>
        <taxon>Micrococcales</taxon>
        <taxon>Promicromonosporaceae</taxon>
        <taxon>Cellulosimicrobium</taxon>
    </lineage>
</organism>
<dbReference type="PANTHER" id="PTHR30349:SF64">
    <property type="entry name" value="PROPHAGE INTEGRASE INTD-RELATED"/>
    <property type="match status" value="1"/>
</dbReference>
<evidence type="ECO:0000256" key="2">
    <source>
        <dbReference type="ARBA" id="ARBA00023125"/>
    </source>
</evidence>
<dbReference type="InterPro" id="IPR011010">
    <property type="entry name" value="DNA_brk_join_enz"/>
</dbReference>
<dbReference type="CDD" id="cd01189">
    <property type="entry name" value="INT_ICEBs1_C_like"/>
    <property type="match status" value="1"/>
</dbReference>
<dbReference type="OrthoDB" id="1822491at2"/>
<dbReference type="KEGG" id="cceu:CBR64_20435"/>
<dbReference type="InterPro" id="IPR058717">
    <property type="entry name" value="Phage_L5_Integrase_N"/>
</dbReference>
<dbReference type="Pfam" id="PF26003">
    <property type="entry name" value="Integrase_N_phage"/>
    <property type="match status" value="1"/>
</dbReference>
<evidence type="ECO:0000313" key="7">
    <source>
        <dbReference type="EMBL" id="ARU53445.1"/>
    </source>
</evidence>
<dbReference type="AlphaFoldDB" id="A0A1Y0I1M2"/>
<dbReference type="InterPro" id="IPR044068">
    <property type="entry name" value="CB"/>
</dbReference>
<dbReference type="InterPro" id="IPR010998">
    <property type="entry name" value="Integrase_recombinase_N"/>
</dbReference>
<comment type="similarity">
    <text evidence="1">Belongs to the 'phage' integrase family.</text>
</comment>
<dbReference type="GO" id="GO:0003677">
    <property type="term" value="F:DNA binding"/>
    <property type="evidence" value="ECO:0007669"/>
    <property type="project" value="UniProtKB-UniRule"/>
</dbReference>
<feature type="domain" description="Tyr recombinase" evidence="5">
    <location>
        <begin position="158"/>
        <end position="340"/>
    </location>
</feature>
<evidence type="ECO:0000259" key="6">
    <source>
        <dbReference type="PROSITE" id="PS51900"/>
    </source>
</evidence>
<evidence type="ECO:0000256" key="1">
    <source>
        <dbReference type="ARBA" id="ARBA00008857"/>
    </source>
</evidence>
<dbReference type="GO" id="GO:0015074">
    <property type="term" value="P:DNA integration"/>
    <property type="evidence" value="ECO:0007669"/>
    <property type="project" value="InterPro"/>
</dbReference>
<dbReference type="PANTHER" id="PTHR30349">
    <property type="entry name" value="PHAGE INTEGRASE-RELATED"/>
    <property type="match status" value="1"/>
</dbReference>
<evidence type="ECO:0000259" key="5">
    <source>
        <dbReference type="PROSITE" id="PS51898"/>
    </source>
</evidence>
<dbReference type="PROSITE" id="PS51900">
    <property type="entry name" value="CB"/>
    <property type="match status" value="1"/>
</dbReference>
<dbReference type="InterPro" id="IPR050090">
    <property type="entry name" value="Tyrosine_recombinase_XerCD"/>
</dbReference>
<sequence>MASVKKRPNGKWRARYRDSAGREHAKHFDRKVDAQGWLDEVTASIVTGTYTDPSKAKVTVGEWCDSWLEGYSVKKASTVRQARTHIAQIKAGLGGHRLQGLRASHVKTWVALLKDGGAAQSYVYALHARLSQILTDAVHDGMIPRNPCSRRTAPPAGKQRAFIASTDQVWALHDAMPVELRPAVLLGAFAGLRTAEVCGLRVVDIDFMRGVISPTVQYPAEPLKTDESKNPLPIARELSLELAAHLKEHPSDGTFLTTELREQVGPWQITRAVRDARVAAGLPAVFRFHDLRHYYASLLIAAGADVKVVQARLRHASAKTTLDTYAHLWPDTEESTRAAVGAVLAARADSLRTPASSG</sequence>
<name>A0A1Y0I1M2_CELCE</name>
<evidence type="ECO:0000313" key="8">
    <source>
        <dbReference type="Proteomes" id="UP000196228"/>
    </source>
</evidence>
<feature type="domain" description="Core-binding (CB)" evidence="6">
    <location>
        <begin position="58"/>
        <end position="138"/>
    </location>
</feature>
<evidence type="ECO:0000256" key="3">
    <source>
        <dbReference type="ARBA" id="ARBA00023172"/>
    </source>
</evidence>
<dbReference type="SUPFAM" id="SSF56349">
    <property type="entry name" value="DNA breaking-rejoining enzymes"/>
    <property type="match status" value="1"/>
</dbReference>